<dbReference type="AlphaFoldDB" id="A0A2P5P890"/>
<protein>
    <submittedName>
        <fullName evidence="1">DUF502 domain-containing protein</fullName>
    </submittedName>
</protein>
<dbReference type="PANTHER" id="PTHR31876:SF26">
    <property type="entry name" value="PROTEIN LIKE COV 2"/>
    <property type="match status" value="1"/>
</dbReference>
<keyword evidence="2" id="KW-1185">Reference proteome</keyword>
<name>A0A2P5P890_9CHLR</name>
<proteinExistence type="predicted"/>
<dbReference type="OrthoDB" id="9780267at2"/>
<evidence type="ECO:0000313" key="2">
    <source>
        <dbReference type="Proteomes" id="UP000235653"/>
    </source>
</evidence>
<dbReference type="EMBL" id="JQAN02000006">
    <property type="protein sequence ID" value="PPD58523.1"/>
    <property type="molecule type" value="Genomic_DNA"/>
</dbReference>
<dbReference type="PANTHER" id="PTHR31876">
    <property type="entry name" value="COV-LIKE PROTEIN 1"/>
    <property type="match status" value="1"/>
</dbReference>
<reference evidence="1 2" key="1">
    <citation type="journal article" date="2017" name="ISME J.">
        <title>Grape pomace compost harbors organohalide-respiring Dehalogenimonas species with novel reductive dehalogenase genes.</title>
        <authorList>
            <person name="Yang Y."/>
            <person name="Higgins S.A."/>
            <person name="Yan J."/>
            <person name="Simsir B."/>
            <person name="Chourey K."/>
            <person name="Iyer R."/>
            <person name="Hettich R.L."/>
            <person name="Baldwin B."/>
            <person name="Ogles D.M."/>
            <person name="Loffler F.E."/>
        </authorList>
    </citation>
    <scope>NUCLEOTIDE SEQUENCE [LARGE SCALE GENOMIC DNA]</scope>
    <source>
        <strain evidence="1 2">GP</strain>
    </source>
</reference>
<evidence type="ECO:0000313" key="1">
    <source>
        <dbReference type="EMBL" id="PPD58523.1"/>
    </source>
</evidence>
<dbReference type="Pfam" id="PF04367">
    <property type="entry name" value="DUF502"/>
    <property type="match status" value="1"/>
</dbReference>
<sequence>MAEKKNNPILTSLRKDFISGLLFLVPFLAAIVILLWVFNTIDGFLQPIIKLFFGREIVGLGLASTIVLILLIGLILHNYLGRFVLKSLDKGLEHVPIFSQVYTGAKQVMSSLGGAKNAAFKEAVLVDFPQKGVKSLAFITNELEDDRGEKIFVVYVPGSPNPTSGFLQLLREHQIVRPELAVDCAMRMIVSCGMVTPDKCHTFGLADGYRAAVGAPQEVLGEGALPQGVPISLSEVENLKISSCKLEEQEKMKIQSE</sequence>
<accession>A0A2P5P890</accession>
<dbReference type="Proteomes" id="UP000235653">
    <property type="component" value="Unassembled WGS sequence"/>
</dbReference>
<gene>
    <name evidence="1" type="ORF">JP09_001160</name>
</gene>
<comment type="caution">
    <text evidence="1">The sequence shown here is derived from an EMBL/GenBank/DDBJ whole genome shotgun (WGS) entry which is preliminary data.</text>
</comment>
<dbReference type="InterPro" id="IPR007462">
    <property type="entry name" value="COV1-like"/>
</dbReference>
<organism evidence="1 2">
    <name type="scientific">Dehalogenimonas etheniformans</name>
    <dbReference type="NCBI Taxonomy" id="1536648"/>
    <lineage>
        <taxon>Bacteria</taxon>
        <taxon>Bacillati</taxon>
        <taxon>Chloroflexota</taxon>
        <taxon>Dehalococcoidia</taxon>
        <taxon>Dehalococcoidales</taxon>
        <taxon>Dehalococcoidaceae</taxon>
        <taxon>Dehalogenimonas</taxon>
    </lineage>
</organism>
<dbReference type="RefSeq" id="WP_102330007.1">
    <property type="nucleotide sequence ID" value="NZ_CP058566.2"/>
</dbReference>